<dbReference type="Proteomes" id="UP001169764">
    <property type="component" value="Unassembled WGS sequence"/>
</dbReference>
<comment type="caution">
    <text evidence="3">The sequence shown here is derived from an EMBL/GenBank/DDBJ whole genome shotgun (WGS) entry which is preliminary data.</text>
</comment>
<feature type="transmembrane region" description="Helical" evidence="2">
    <location>
        <begin position="7"/>
        <end position="27"/>
    </location>
</feature>
<protein>
    <recommendedName>
        <fullName evidence="5">DUF1049 domain-containing protein</fullName>
    </recommendedName>
</protein>
<keyword evidence="2" id="KW-0812">Transmembrane</keyword>
<keyword evidence="2" id="KW-1133">Transmembrane helix</keyword>
<evidence type="ECO:0008006" key="5">
    <source>
        <dbReference type="Google" id="ProtNLM"/>
    </source>
</evidence>
<evidence type="ECO:0000256" key="1">
    <source>
        <dbReference type="SAM" id="MobiDB-lite"/>
    </source>
</evidence>
<keyword evidence="4" id="KW-1185">Reference proteome</keyword>
<name>A0ABT8Y4Z0_9SPHN</name>
<dbReference type="RefSeq" id="WP_303539105.1">
    <property type="nucleotide sequence ID" value="NZ_JAUOTP010000001.1"/>
</dbReference>
<feature type="region of interest" description="Disordered" evidence="1">
    <location>
        <begin position="77"/>
        <end position="96"/>
    </location>
</feature>
<gene>
    <name evidence="3" type="ORF">Q4F19_00075</name>
</gene>
<reference evidence="3" key="1">
    <citation type="submission" date="2023-07" db="EMBL/GenBank/DDBJ databases">
        <authorList>
            <person name="Kim M."/>
        </authorList>
    </citation>
    <scope>NUCLEOTIDE SEQUENCE</scope>
    <source>
        <strain evidence="3">BIUV-7</strain>
    </source>
</reference>
<proteinExistence type="predicted"/>
<accession>A0ABT8Y4Z0</accession>
<sequence>MGFLRTLFWIAITVVVVVFSLHNWTSVTLDLFGGLAADAKLPVLLLIAFLLGFVPLYIYHRVQRWRYQRRMIDPARIPPVPAPPPAFEPTIPPEPF</sequence>
<evidence type="ECO:0000313" key="4">
    <source>
        <dbReference type="Proteomes" id="UP001169764"/>
    </source>
</evidence>
<evidence type="ECO:0000313" key="3">
    <source>
        <dbReference type="EMBL" id="MDO6412769.1"/>
    </source>
</evidence>
<feature type="transmembrane region" description="Helical" evidence="2">
    <location>
        <begin position="39"/>
        <end position="59"/>
    </location>
</feature>
<dbReference type="EMBL" id="JAUOTP010000001">
    <property type="protein sequence ID" value="MDO6412769.1"/>
    <property type="molecule type" value="Genomic_DNA"/>
</dbReference>
<evidence type="ECO:0000256" key="2">
    <source>
        <dbReference type="SAM" id="Phobius"/>
    </source>
</evidence>
<organism evidence="3 4">
    <name type="scientific">Sphingomonas natans</name>
    <dbReference type="NCBI Taxonomy" id="3063330"/>
    <lineage>
        <taxon>Bacteria</taxon>
        <taxon>Pseudomonadati</taxon>
        <taxon>Pseudomonadota</taxon>
        <taxon>Alphaproteobacteria</taxon>
        <taxon>Sphingomonadales</taxon>
        <taxon>Sphingomonadaceae</taxon>
        <taxon>Sphingomonas</taxon>
    </lineage>
</organism>
<keyword evidence="2" id="KW-0472">Membrane</keyword>